<dbReference type="AlphaFoldDB" id="A0A024GHU1"/>
<sequence length="148" mass="16535">MVQRRKQIKVGRSLGKLVRKPDEYVLPKLARYLGSGFSGIHSSGIRRVSAARAVFRTTQQYRISCYQWTIVLVRMIKQSATNGKDHALFGATTYVSCRIQRIDSVFDYTLAGNILSKSAIQDIASQAKATGSRTYDLQFLSIIRSGAQ</sequence>
<dbReference type="EMBL" id="CAIX01000126">
    <property type="protein sequence ID" value="CCI46428.1"/>
    <property type="molecule type" value="Genomic_DNA"/>
</dbReference>
<name>A0A024GHU1_9STRA</name>
<proteinExistence type="predicted"/>
<dbReference type="InParanoid" id="A0A024GHU1"/>
<accession>A0A024GHU1</accession>
<protein>
    <submittedName>
        <fullName evidence="1">Uncharacterized protein</fullName>
    </submittedName>
</protein>
<reference evidence="1 2" key="1">
    <citation type="submission" date="2012-05" db="EMBL/GenBank/DDBJ databases">
        <title>Recombination and specialization in a pathogen metapopulation.</title>
        <authorList>
            <person name="Gardiner A."/>
            <person name="Kemen E."/>
            <person name="Schultz-Larsen T."/>
            <person name="MacLean D."/>
            <person name="Van Oosterhout C."/>
            <person name="Jones J.D.G."/>
        </authorList>
    </citation>
    <scope>NUCLEOTIDE SEQUENCE [LARGE SCALE GENOMIC DNA]</scope>
    <source>
        <strain evidence="1 2">Ac Nc2</strain>
    </source>
</reference>
<dbReference type="Proteomes" id="UP000053237">
    <property type="component" value="Unassembled WGS sequence"/>
</dbReference>
<organism evidence="1 2">
    <name type="scientific">Albugo candida</name>
    <dbReference type="NCBI Taxonomy" id="65357"/>
    <lineage>
        <taxon>Eukaryota</taxon>
        <taxon>Sar</taxon>
        <taxon>Stramenopiles</taxon>
        <taxon>Oomycota</taxon>
        <taxon>Peronosporomycetes</taxon>
        <taxon>Albuginales</taxon>
        <taxon>Albuginaceae</taxon>
        <taxon>Albugo</taxon>
    </lineage>
</organism>
<gene>
    <name evidence="1" type="ORF">BN9_073570</name>
</gene>
<evidence type="ECO:0000313" key="2">
    <source>
        <dbReference type="Proteomes" id="UP000053237"/>
    </source>
</evidence>
<comment type="caution">
    <text evidence="1">The sequence shown here is derived from an EMBL/GenBank/DDBJ whole genome shotgun (WGS) entry which is preliminary data.</text>
</comment>
<evidence type="ECO:0000313" key="1">
    <source>
        <dbReference type="EMBL" id="CCI46428.1"/>
    </source>
</evidence>
<keyword evidence="2" id="KW-1185">Reference proteome</keyword>